<name>A0ABX2AVS0_9BACT</name>
<keyword evidence="3" id="KW-0067">ATP-binding</keyword>
<evidence type="ECO:0000313" key="6">
    <source>
        <dbReference type="EMBL" id="NPE14554.1"/>
    </source>
</evidence>
<dbReference type="SMART" id="SM00382">
    <property type="entry name" value="AAA"/>
    <property type="match status" value="1"/>
</dbReference>
<dbReference type="Gene3D" id="3.40.50.300">
    <property type="entry name" value="P-loop containing nucleotide triphosphate hydrolases"/>
    <property type="match status" value="1"/>
</dbReference>
<keyword evidence="2" id="KW-0547">Nucleotide-binding</keyword>
<feature type="region of interest" description="Disordered" evidence="4">
    <location>
        <begin position="185"/>
        <end position="220"/>
    </location>
</feature>
<feature type="compositionally biased region" description="Basic and acidic residues" evidence="4">
    <location>
        <begin position="201"/>
        <end position="215"/>
    </location>
</feature>
<gene>
    <name evidence="6" type="ORF">HPS55_09505</name>
</gene>
<reference evidence="6 7" key="1">
    <citation type="submission" date="2020-05" db="EMBL/GenBank/DDBJ databases">
        <title>Distinct polysaccharide utilization as determinants for interspecies competition between intestinal Prevotella spp.</title>
        <authorList>
            <person name="Galvez E.J.C."/>
            <person name="Iljazovic A."/>
            <person name="Strowig T."/>
        </authorList>
    </citation>
    <scope>NUCLEOTIDE SEQUENCE [LARGE SCALE GENOMIC DNA]</scope>
    <source>
        <strain evidence="6 7">PROD</strain>
    </source>
</reference>
<evidence type="ECO:0000259" key="5">
    <source>
        <dbReference type="SMART" id="SM00382"/>
    </source>
</evidence>
<comment type="caution">
    <text evidence="6">The sequence shown here is derived from an EMBL/GenBank/DDBJ whole genome shotgun (WGS) entry which is preliminary data.</text>
</comment>
<feature type="compositionally biased region" description="Basic and acidic residues" evidence="4">
    <location>
        <begin position="185"/>
        <end position="194"/>
    </location>
</feature>
<dbReference type="GeneID" id="82157997"/>
<dbReference type="SUPFAM" id="SSF52540">
    <property type="entry name" value="P-loop containing nucleoside triphosphate hydrolases"/>
    <property type="match status" value="1"/>
</dbReference>
<dbReference type="InterPro" id="IPR027417">
    <property type="entry name" value="P-loop_NTPase"/>
</dbReference>
<dbReference type="EMBL" id="JABKKE010000015">
    <property type="protein sequence ID" value="NPE14554.1"/>
    <property type="molecule type" value="Genomic_DNA"/>
</dbReference>
<evidence type="ECO:0000313" key="7">
    <source>
        <dbReference type="Proteomes" id="UP001193734"/>
    </source>
</evidence>
<feature type="domain" description="AAA+ ATPase" evidence="5">
    <location>
        <begin position="263"/>
        <end position="404"/>
    </location>
</feature>
<proteinExistence type="inferred from homology"/>
<sequence>MKNPILRFWLTDECNYTVSEYSNHGLTTEICFGQETKGIKSIELRAFTDDYHYMGRVKKLFTPDKYISRSRMDLVSVDEWDNGVYYIFVYINNEPSMFAKAELKLFHYLPYKVELASIDNSELLTDDIRQHTIDRTDDYAIPHPKNTGYRKDFKTEDDVTDDTEIHAKGEEEKDALETAIENFIAKELDQHDETDNTTSPEVKETEETKETKDTNEALQPSAEEELEKMVGLGRLKNELRDARLMAMFEERRRALHLDTTKERRHHMLFLGNPGTGKTTVARLVGRMYHKMGLLSKGHTVETERSKLLGEYIGQTEKNTAKAIRMARGGVLFVDEAYTLVNSVSKENNDFGKEVLNALLTVLTEPEPDMIIILAGYEKQMQTMLNFNPGLKERFPLVFHFEDYTAEELKTIARNLCKADNYTLTPEADNELCRLIERAEAQRDEYFSNGRWVNNLIRHGVIKSMARRVMSAPHRDDDCNLFATIEACDVSEAASAFLKQPAPAPMRIGFTA</sequence>
<evidence type="ECO:0000256" key="1">
    <source>
        <dbReference type="ARBA" id="ARBA00010378"/>
    </source>
</evidence>
<dbReference type="RefSeq" id="WP_172174178.1">
    <property type="nucleotide sequence ID" value="NZ_CASGKG010000021.1"/>
</dbReference>
<dbReference type="Proteomes" id="UP001193734">
    <property type="component" value="Unassembled WGS sequence"/>
</dbReference>
<dbReference type="PANTHER" id="PTHR43392:SF2">
    <property type="entry name" value="AAA-TYPE ATPASE FAMILY PROTEIN _ ANKYRIN REPEAT FAMILY PROTEIN"/>
    <property type="match status" value="1"/>
</dbReference>
<dbReference type="InterPro" id="IPR050773">
    <property type="entry name" value="CbxX/CfxQ_RuBisCO_ESX"/>
</dbReference>
<dbReference type="PANTHER" id="PTHR43392">
    <property type="entry name" value="AAA-TYPE ATPASE FAMILY PROTEIN / ANKYRIN REPEAT FAMILY PROTEIN"/>
    <property type="match status" value="1"/>
</dbReference>
<dbReference type="InterPro" id="IPR041627">
    <property type="entry name" value="AAA_lid_6"/>
</dbReference>
<dbReference type="PRINTS" id="PR00819">
    <property type="entry name" value="CBXCFQXSUPER"/>
</dbReference>
<accession>A0ABX2AVS0</accession>
<protein>
    <submittedName>
        <fullName evidence="6">AAA family ATPase</fullName>
    </submittedName>
</protein>
<dbReference type="InterPro" id="IPR003959">
    <property type="entry name" value="ATPase_AAA_core"/>
</dbReference>
<evidence type="ECO:0000256" key="4">
    <source>
        <dbReference type="SAM" id="MobiDB-lite"/>
    </source>
</evidence>
<dbReference type="Gene3D" id="1.10.8.60">
    <property type="match status" value="1"/>
</dbReference>
<evidence type="ECO:0000256" key="2">
    <source>
        <dbReference type="ARBA" id="ARBA00022741"/>
    </source>
</evidence>
<keyword evidence="7" id="KW-1185">Reference proteome</keyword>
<dbReference type="CDD" id="cd00009">
    <property type="entry name" value="AAA"/>
    <property type="match status" value="1"/>
</dbReference>
<evidence type="ECO:0000256" key="3">
    <source>
        <dbReference type="ARBA" id="ARBA00022840"/>
    </source>
</evidence>
<comment type="similarity">
    <text evidence="1">Belongs to the CbxX/CfxQ family.</text>
</comment>
<dbReference type="InterPro" id="IPR003593">
    <property type="entry name" value="AAA+_ATPase"/>
</dbReference>
<organism evidence="6 7">
    <name type="scientific">Xylanibacter rodentium</name>
    <dbReference type="NCBI Taxonomy" id="2736289"/>
    <lineage>
        <taxon>Bacteria</taxon>
        <taxon>Pseudomonadati</taxon>
        <taxon>Bacteroidota</taxon>
        <taxon>Bacteroidia</taxon>
        <taxon>Bacteroidales</taxon>
        <taxon>Prevotellaceae</taxon>
        <taxon>Xylanibacter</taxon>
    </lineage>
</organism>
<dbReference type="Pfam" id="PF00004">
    <property type="entry name" value="AAA"/>
    <property type="match status" value="1"/>
</dbReference>
<dbReference type="Pfam" id="PF17866">
    <property type="entry name" value="AAA_lid_6"/>
    <property type="match status" value="1"/>
</dbReference>
<dbReference type="InterPro" id="IPR000641">
    <property type="entry name" value="CbxX/CfxQ"/>
</dbReference>